<dbReference type="EMBL" id="AAGUYM010000133">
    <property type="protein sequence ID" value="EBS2696650.1"/>
    <property type="molecule type" value="Genomic_DNA"/>
</dbReference>
<dbReference type="Proteomes" id="UP000839726">
    <property type="component" value="Unassembled WGS sequence"/>
</dbReference>
<gene>
    <name evidence="2" type="ORF">DRY71_28905</name>
</gene>
<dbReference type="InterPro" id="IPR057653">
    <property type="entry name" value="YeeW-like_dom"/>
</dbReference>
<comment type="caution">
    <text evidence="2">The sequence shown here is derived from an EMBL/GenBank/DDBJ whole genome shotgun (WGS) entry which is preliminary data.</text>
</comment>
<proteinExistence type="predicted"/>
<feature type="domain" description="YeeW-like" evidence="1">
    <location>
        <begin position="4"/>
        <end position="57"/>
    </location>
</feature>
<evidence type="ECO:0000313" key="2">
    <source>
        <dbReference type="EMBL" id="EBS2696650.1"/>
    </source>
</evidence>
<evidence type="ECO:0000259" key="1">
    <source>
        <dbReference type="Pfam" id="PF25638"/>
    </source>
</evidence>
<feature type="non-terminal residue" evidence="2">
    <location>
        <position position="94"/>
    </location>
</feature>
<organism evidence="2">
    <name type="scientific">Salmonella newport</name>
    <dbReference type="NCBI Taxonomy" id="108619"/>
    <lineage>
        <taxon>Bacteria</taxon>
        <taxon>Pseudomonadati</taxon>
        <taxon>Pseudomonadota</taxon>
        <taxon>Gammaproteobacteria</taxon>
        <taxon>Enterobacterales</taxon>
        <taxon>Enterobacteriaceae</taxon>
        <taxon>Salmonella</taxon>
    </lineage>
</organism>
<dbReference type="Pfam" id="PF25638">
    <property type="entry name" value="DUF5983_N"/>
    <property type="match status" value="1"/>
</dbReference>
<reference evidence="2" key="1">
    <citation type="submission" date="2018-07" db="EMBL/GenBank/DDBJ databases">
        <authorList>
            <person name="Ashton P.M."/>
            <person name="Dallman T."/>
            <person name="Nair S."/>
            <person name="De Pinna E."/>
            <person name="Peters T."/>
            <person name="Grant K."/>
        </authorList>
    </citation>
    <scope>NUCLEOTIDE SEQUENCE [LARGE SCALE GENOMIC DNA]</scope>
    <source>
        <strain evidence="2">436933</strain>
    </source>
</reference>
<accession>A0A5U9KZQ8</accession>
<name>A0A5U9KZQ8_SALNE</name>
<dbReference type="AlphaFoldDB" id="A0A5U9KZQ8"/>
<sequence length="94" mass="10140">MKLSLNVEAGAISVQALNMGRICVDIDGIEWSELIAAVNQTGHTLQEADETKAVSADVPPPFTSLPGMCCSTAHITEEDNHLLHMLSQQFLDYG</sequence>
<protein>
    <recommendedName>
        <fullName evidence="1">YeeW-like domain-containing protein</fullName>
    </recommendedName>
</protein>